<evidence type="ECO:0000313" key="5">
    <source>
        <dbReference type="Proteomes" id="UP001151760"/>
    </source>
</evidence>
<feature type="region of interest" description="Disordered" evidence="1">
    <location>
        <begin position="226"/>
        <end position="275"/>
    </location>
</feature>
<dbReference type="Pfam" id="PF08284">
    <property type="entry name" value="RVP_2"/>
    <property type="match status" value="2"/>
</dbReference>
<feature type="compositionally biased region" description="Polar residues" evidence="1">
    <location>
        <begin position="890"/>
        <end position="901"/>
    </location>
</feature>
<keyword evidence="4" id="KW-0808">Transferase</keyword>
<feature type="domain" description="Retrotransposon gag" evidence="2">
    <location>
        <begin position="764"/>
        <end position="862"/>
    </location>
</feature>
<proteinExistence type="predicted"/>
<dbReference type="Pfam" id="PF17921">
    <property type="entry name" value="Integrase_H2C2"/>
    <property type="match status" value="1"/>
</dbReference>
<dbReference type="GO" id="GO:0003964">
    <property type="term" value="F:RNA-directed DNA polymerase activity"/>
    <property type="evidence" value="ECO:0007669"/>
    <property type="project" value="UniProtKB-KW"/>
</dbReference>
<dbReference type="InterPro" id="IPR032567">
    <property type="entry name" value="RTL1-rel"/>
</dbReference>
<keyword evidence="4" id="KW-0548">Nucleotidyltransferase</keyword>
<dbReference type="EMBL" id="BQNB010012868">
    <property type="protein sequence ID" value="GJT08918.1"/>
    <property type="molecule type" value="Genomic_DNA"/>
</dbReference>
<reference evidence="4" key="1">
    <citation type="journal article" date="2022" name="Int. J. Mol. Sci.">
        <title>Draft Genome of Tanacetum Coccineum: Genomic Comparison of Closely Related Tanacetum-Family Plants.</title>
        <authorList>
            <person name="Yamashiro T."/>
            <person name="Shiraishi A."/>
            <person name="Nakayama K."/>
            <person name="Satake H."/>
        </authorList>
    </citation>
    <scope>NUCLEOTIDE SEQUENCE</scope>
</reference>
<name>A0ABQ5B360_9ASTR</name>
<organism evidence="4 5">
    <name type="scientific">Tanacetum coccineum</name>
    <dbReference type="NCBI Taxonomy" id="301880"/>
    <lineage>
        <taxon>Eukaryota</taxon>
        <taxon>Viridiplantae</taxon>
        <taxon>Streptophyta</taxon>
        <taxon>Embryophyta</taxon>
        <taxon>Tracheophyta</taxon>
        <taxon>Spermatophyta</taxon>
        <taxon>Magnoliopsida</taxon>
        <taxon>eudicotyledons</taxon>
        <taxon>Gunneridae</taxon>
        <taxon>Pentapetalae</taxon>
        <taxon>asterids</taxon>
        <taxon>campanulids</taxon>
        <taxon>Asterales</taxon>
        <taxon>Asteraceae</taxon>
        <taxon>Asteroideae</taxon>
        <taxon>Anthemideae</taxon>
        <taxon>Anthemidinae</taxon>
        <taxon>Tanacetum</taxon>
    </lineage>
</organism>
<feature type="region of interest" description="Disordered" evidence="1">
    <location>
        <begin position="649"/>
        <end position="706"/>
    </location>
</feature>
<evidence type="ECO:0000259" key="2">
    <source>
        <dbReference type="Pfam" id="PF03732"/>
    </source>
</evidence>
<keyword evidence="5" id="KW-1185">Reference proteome</keyword>
<feature type="region of interest" description="Disordered" evidence="1">
    <location>
        <begin position="875"/>
        <end position="901"/>
    </location>
</feature>
<feature type="region of interest" description="Disordered" evidence="1">
    <location>
        <begin position="352"/>
        <end position="384"/>
    </location>
</feature>
<sequence length="1172" mass="130528">MPRARPSLASLLRVPKLRCDNRRCHNQLLITGKENVVADALSRKERNKPLHVRALMITVYNDIPKQIRKAQKEAMKRKNVRAENLGRLIKQIFEFRPDGTRCFGNLVWFPRFGGLRYLFMHESHKSKYSIHPGSDTMYQDLKLLYWWPNMKADIATFIRGEGGDTSWTSYLFGSIPTHIPDTTPTVTPPNTHLNTTLIPTEIPNVSPIIPSSPDYTLASPDYSPASDMEFDPFKDPSSDHIPPLPANSPFLSSIDDSSDSDTPDTPPSPTYGIPFTNITLSTQSSPAASGALHRRVMILALGQPIPHGRLYRYHPNGPVHMMTVRKRFGPLPTHRLAVRHLVDYSSLDHFTSDDSARDSSLSSSSETSSDSPSDDLSDSSYSHSSSDHYQHYHLVRDPVIIMFIGIESPNTSVPIPSSIPGALSYARADLLPPPKRIRSSDFMTGLEGCLDESSESSVPTDTSLRDDVVVRGSEEPHLEHDIDPEIQAYIDECIAYTDALRARGIDARVVVEAVDREEIKTGMKGPVKVRVERVMHPAVMDDIPEPAQEEGAVEVTYETLGDMVQRFHDHTEEIQVRRVQAIEGVQRDQGHRIIVMESFPTSAEGVACSTMSNTRSRATMIREAINELIERRVAKALEAYDAARNLKPLMKSGGEQGDENGDNYEGRNGGGNGNGGVNRNGGNGNGGRNGNGNDNRNGNGNKGGNGHKFGGLMPVARECTYQDFLKCQPLNFNGTEGVVGLTRWFKKMETVFHISNCLQMYHVKYATCTLLNSALTWWNSHKRAIGFEAAYAMKWIELMKLMTKVYCPRNGIQKMETELWNLTVKGNDLTAYTRRFQELVLLCTIMVPDEEDKIERFIGGLPDNIQGNVIAARNAENKRRFDNNPRDNRGQQPTFKRQNVRGQNVARAYTEGSNERKGYVGSLPYYNKCRLHHKGPCTVRCGNCKRIGYMTRDCMATVVPNTQRTLIGNQPGIVCYESGRPRHFKKDCPKLRNQNRGNKNGNKTGSNEVTTKAYAIEGGANPDSNVITGTFLLNNCYASMLFDSGADRSFVSSTFSALLDVAPITLDTSHPLDIDLMPVKLGSFDVIICMDWLAKYHAMIVCDEKIVCIPYGDEVLIILGDDCDDEKVFPEDLPGLPPARQVEFQIDLVSGDAPVARAPYRLAPAKIQELST</sequence>
<feature type="compositionally biased region" description="Low complexity" evidence="1">
    <location>
        <begin position="992"/>
        <end position="1003"/>
    </location>
</feature>
<reference evidence="4" key="2">
    <citation type="submission" date="2022-01" db="EMBL/GenBank/DDBJ databases">
        <authorList>
            <person name="Yamashiro T."/>
            <person name="Shiraishi A."/>
            <person name="Satake H."/>
            <person name="Nakayama K."/>
        </authorList>
    </citation>
    <scope>NUCLEOTIDE SEQUENCE</scope>
</reference>
<dbReference type="Pfam" id="PF03732">
    <property type="entry name" value="Retrotrans_gag"/>
    <property type="match status" value="1"/>
</dbReference>
<feature type="compositionally biased region" description="Gly residues" evidence="1">
    <location>
        <begin position="667"/>
        <end position="690"/>
    </location>
</feature>
<feature type="domain" description="Integrase zinc-binding" evidence="3">
    <location>
        <begin position="115"/>
        <end position="159"/>
    </location>
</feature>
<feature type="region of interest" description="Disordered" evidence="1">
    <location>
        <begin position="986"/>
        <end position="1006"/>
    </location>
</feature>
<dbReference type="PANTHER" id="PTHR15503">
    <property type="entry name" value="LDOC1 RELATED"/>
    <property type="match status" value="1"/>
</dbReference>
<dbReference type="InterPro" id="IPR005162">
    <property type="entry name" value="Retrotrans_gag_dom"/>
</dbReference>
<evidence type="ECO:0000256" key="1">
    <source>
        <dbReference type="SAM" id="MobiDB-lite"/>
    </source>
</evidence>
<evidence type="ECO:0000313" key="4">
    <source>
        <dbReference type="EMBL" id="GJT08918.1"/>
    </source>
</evidence>
<keyword evidence="4" id="KW-0695">RNA-directed DNA polymerase</keyword>
<dbReference type="Proteomes" id="UP001151760">
    <property type="component" value="Unassembled WGS sequence"/>
</dbReference>
<dbReference type="InterPro" id="IPR041588">
    <property type="entry name" value="Integrase_H2C2"/>
</dbReference>
<feature type="compositionally biased region" description="Basic and acidic residues" evidence="1">
    <location>
        <begin position="875"/>
        <end position="889"/>
    </location>
</feature>
<protein>
    <submittedName>
        <fullName evidence="4">Reverse transcriptase domain-containing protein</fullName>
    </submittedName>
</protein>
<accession>A0ABQ5B360</accession>
<comment type="caution">
    <text evidence="4">The sequence shown here is derived from an EMBL/GenBank/DDBJ whole genome shotgun (WGS) entry which is preliminary data.</text>
</comment>
<dbReference type="Gene3D" id="1.10.340.70">
    <property type="match status" value="1"/>
</dbReference>
<gene>
    <name evidence="4" type="ORF">Tco_0843380</name>
</gene>
<feature type="compositionally biased region" description="Low complexity" evidence="1">
    <location>
        <begin position="358"/>
        <end position="371"/>
    </location>
</feature>
<dbReference type="Gene3D" id="4.10.60.10">
    <property type="entry name" value="Zinc finger, CCHC-type"/>
    <property type="match status" value="1"/>
</dbReference>
<dbReference type="PANTHER" id="PTHR15503:SF45">
    <property type="entry name" value="RNA-DIRECTED DNA POLYMERASE HOMOLOG"/>
    <property type="match status" value="1"/>
</dbReference>
<evidence type="ECO:0000259" key="3">
    <source>
        <dbReference type="Pfam" id="PF17921"/>
    </source>
</evidence>